<keyword evidence="2 9" id="KW-0444">Lipid biosynthesis</keyword>
<keyword evidence="6 9" id="KW-0472">Membrane</keyword>
<evidence type="ECO:0000256" key="9">
    <source>
        <dbReference type="HAMAP-Rule" id="MF_01917"/>
    </source>
</evidence>
<feature type="active site" evidence="9">
    <location>
        <position position="294"/>
    </location>
</feature>
<dbReference type="PANTHER" id="PTHR21248">
    <property type="entry name" value="CARDIOLIPIN SYNTHASE"/>
    <property type="match status" value="1"/>
</dbReference>
<dbReference type="EMBL" id="JACHHY010000013">
    <property type="protein sequence ID" value="MBB5019094.1"/>
    <property type="molecule type" value="Genomic_DNA"/>
</dbReference>
<keyword evidence="7 9" id="KW-0594">Phospholipid biosynthesis</keyword>
<dbReference type="RefSeq" id="WP_184039334.1">
    <property type="nucleotide sequence ID" value="NZ_JACHHY010000013.1"/>
</dbReference>
<evidence type="ECO:0000313" key="12">
    <source>
        <dbReference type="Proteomes" id="UP000575898"/>
    </source>
</evidence>
<evidence type="ECO:0000256" key="6">
    <source>
        <dbReference type="ARBA" id="ARBA00023136"/>
    </source>
</evidence>
<evidence type="ECO:0000256" key="5">
    <source>
        <dbReference type="ARBA" id="ARBA00023098"/>
    </source>
</evidence>
<keyword evidence="1 9" id="KW-1003">Cell membrane</keyword>
<keyword evidence="4" id="KW-0677">Repeat</keyword>
<comment type="similarity">
    <text evidence="9">Belongs to the phospholipase D family. Cardiolipin synthase subfamily. ClsB sub-subfamily.</text>
</comment>
<evidence type="ECO:0000256" key="1">
    <source>
        <dbReference type="ARBA" id="ARBA00022475"/>
    </source>
</evidence>
<evidence type="ECO:0000256" key="2">
    <source>
        <dbReference type="ARBA" id="ARBA00022516"/>
    </source>
</evidence>
<dbReference type="NCBIfam" id="NF008427">
    <property type="entry name" value="PRK11263.1"/>
    <property type="match status" value="1"/>
</dbReference>
<comment type="caution">
    <text evidence="11">The sequence shown here is derived from an EMBL/GenBank/DDBJ whole genome shotgun (WGS) entry which is preliminary data.</text>
</comment>
<evidence type="ECO:0000256" key="4">
    <source>
        <dbReference type="ARBA" id="ARBA00022737"/>
    </source>
</evidence>
<keyword evidence="5 9" id="KW-0443">Lipid metabolism</keyword>
<evidence type="ECO:0000256" key="7">
    <source>
        <dbReference type="ARBA" id="ARBA00023209"/>
    </source>
</evidence>
<feature type="active site" evidence="9">
    <location>
        <position position="114"/>
    </location>
</feature>
<dbReference type="AlphaFoldDB" id="A0A840MIQ8"/>
<dbReference type="PANTHER" id="PTHR21248:SF23">
    <property type="entry name" value="CARDIOLIPIN SYNTHASE B"/>
    <property type="match status" value="1"/>
</dbReference>
<evidence type="ECO:0000259" key="10">
    <source>
        <dbReference type="PROSITE" id="PS50035"/>
    </source>
</evidence>
<evidence type="ECO:0000313" key="11">
    <source>
        <dbReference type="EMBL" id="MBB5019094.1"/>
    </source>
</evidence>
<dbReference type="GO" id="GO:0032049">
    <property type="term" value="P:cardiolipin biosynthetic process"/>
    <property type="evidence" value="ECO:0007669"/>
    <property type="project" value="InterPro"/>
</dbReference>
<comment type="function">
    <text evidence="9">Catalyzes the phosphatidyl group transfer from one phosphatidylglycerol molecule to another to form cardiolipin (CL) (diphosphatidylglycerol) and glycerol.</text>
</comment>
<comment type="subcellular location">
    <subcellularLocation>
        <location evidence="9">Cell membrane</location>
        <topology evidence="9">Peripheral membrane protein</topology>
    </subcellularLocation>
</comment>
<sequence length="391" mass="45087">MERFYFGNQIELLKNGDGYFPALLREITTARYSIHIETYIFELDDSGVPVAEALIAAAARGVQVHLLLDGFGARDFPTSWQARMLKAGIRLLFFRPEISRWALQRRRLRRLHRKIAVIDARVAFVGGINIIDDRNTPHQVPPRYDYAVRVQGPLLPAIQDAVRHMWWQVCWAQFKQPWLTVLSYPAESQVMGDMEAALVVRDNLRHRRAIEQCYLAAIQRAHHEILIANAYFLPGIAFRRALFAAAKRGVRVVVLLQGRVEYLLLHYATRTLYRSFLDNGIEIWEYRRSFMHAKVAVIDGVWATVGSSNIDPFSLLLAREANVVVRDSRFAAELRHDLFHSLAYASARVELDEVRRAPWWRRILPWLSYALVRSAMGIVGYGRQEYTASDE</sequence>
<evidence type="ECO:0000256" key="8">
    <source>
        <dbReference type="ARBA" id="ARBA00023264"/>
    </source>
</evidence>
<dbReference type="InterPro" id="IPR025202">
    <property type="entry name" value="PLD-like_dom"/>
</dbReference>
<proteinExistence type="inferred from homology"/>
<dbReference type="EC" id="2.7.8.-" evidence="9"/>
<accession>A0A840MIQ8</accession>
<dbReference type="Proteomes" id="UP000575898">
    <property type="component" value="Unassembled WGS sequence"/>
</dbReference>
<feature type="domain" description="PLD phosphodiesterase" evidence="10">
    <location>
        <begin position="107"/>
        <end position="134"/>
    </location>
</feature>
<feature type="active site" evidence="9">
    <location>
        <position position="112"/>
    </location>
</feature>
<evidence type="ECO:0000256" key="3">
    <source>
        <dbReference type="ARBA" id="ARBA00022679"/>
    </source>
</evidence>
<protein>
    <recommendedName>
        <fullName evidence="9">Cardiolipin synthase B</fullName>
        <shortName evidence="9">CL synthase</shortName>
        <ecNumber evidence="9">2.7.8.-</ecNumber>
    </recommendedName>
</protein>
<dbReference type="GO" id="GO:0008808">
    <property type="term" value="F:cardiolipin synthase activity"/>
    <property type="evidence" value="ECO:0007669"/>
    <property type="project" value="InterPro"/>
</dbReference>
<reference evidence="11 12" key="1">
    <citation type="submission" date="2020-08" db="EMBL/GenBank/DDBJ databases">
        <title>Genomic Encyclopedia of Type Strains, Phase IV (KMG-IV): sequencing the most valuable type-strain genomes for metagenomic binning, comparative biology and taxonomic classification.</title>
        <authorList>
            <person name="Goeker M."/>
        </authorList>
    </citation>
    <scope>NUCLEOTIDE SEQUENCE [LARGE SCALE GENOMIC DNA]</scope>
    <source>
        <strain evidence="11 12">DSM 27165</strain>
    </source>
</reference>
<dbReference type="HAMAP" id="MF_01917">
    <property type="entry name" value="Cardiolipin_synth_ClsB"/>
    <property type="match status" value="1"/>
</dbReference>
<gene>
    <name evidence="9" type="primary">clsB</name>
    <name evidence="11" type="ORF">HNQ59_002392</name>
</gene>
<dbReference type="InterPro" id="IPR030872">
    <property type="entry name" value="Cardiolipin_synth_ClsB"/>
</dbReference>
<dbReference type="PROSITE" id="PS50035">
    <property type="entry name" value="PLD"/>
    <property type="match status" value="2"/>
</dbReference>
<dbReference type="InterPro" id="IPR001736">
    <property type="entry name" value="PLipase_D/transphosphatidylase"/>
</dbReference>
<dbReference type="CDD" id="cd09110">
    <property type="entry name" value="PLDc_CLS_1"/>
    <property type="match status" value="1"/>
</dbReference>
<dbReference type="SUPFAM" id="SSF56024">
    <property type="entry name" value="Phospholipase D/nuclease"/>
    <property type="match status" value="2"/>
</dbReference>
<organism evidence="11 12">
    <name type="scientific">Chitinivorax tropicus</name>
    <dbReference type="NCBI Taxonomy" id="714531"/>
    <lineage>
        <taxon>Bacteria</taxon>
        <taxon>Pseudomonadati</taxon>
        <taxon>Pseudomonadota</taxon>
        <taxon>Betaproteobacteria</taxon>
        <taxon>Chitinivorax</taxon>
    </lineage>
</organism>
<feature type="active site" evidence="9">
    <location>
        <position position="119"/>
    </location>
</feature>
<name>A0A840MIQ8_9PROT</name>
<dbReference type="CDD" id="cd09159">
    <property type="entry name" value="PLDc_ybhO_like_2"/>
    <property type="match status" value="1"/>
</dbReference>
<keyword evidence="12" id="KW-1185">Reference proteome</keyword>
<dbReference type="GO" id="GO:0005886">
    <property type="term" value="C:plasma membrane"/>
    <property type="evidence" value="ECO:0007669"/>
    <property type="project" value="UniProtKB-SubCell"/>
</dbReference>
<feature type="active site" evidence="9">
    <location>
        <position position="299"/>
    </location>
</feature>
<feature type="active site" evidence="9">
    <location>
        <position position="292"/>
    </location>
</feature>
<keyword evidence="8 9" id="KW-1208">Phospholipid metabolism</keyword>
<dbReference type="SMART" id="SM00155">
    <property type="entry name" value="PLDc"/>
    <property type="match status" value="2"/>
</dbReference>
<dbReference type="Gene3D" id="3.30.870.10">
    <property type="entry name" value="Endonuclease Chain A"/>
    <property type="match status" value="2"/>
</dbReference>
<comment type="catalytic activity">
    <reaction evidence="9">
        <text>2 a 1,2-diacyl-sn-glycero-3-phospho-(1'-sn-glycerol) = a cardiolipin + glycerol</text>
        <dbReference type="Rhea" id="RHEA:31451"/>
        <dbReference type="ChEBI" id="CHEBI:17754"/>
        <dbReference type="ChEBI" id="CHEBI:62237"/>
        <dbReference type="ChEBI" id="CHEBI:64716"/>
    </reaction>
</comment>
<feature type="domain" description="PLD phosphodiesterase" evidence="10">
    <location>
        <begin position="287"/>
        <end position="314"/>
    </location>
</feature>
<dbReference type="Pfam" id="PF13091">
    <property type="entry name" value="PLDc_2"/>
    <property type="match status" value="2"/>
</dbReference>
<keyword evidence="3 9" id="KW-0808">Transferase</keyword>